<reference evidence="1 2" key="1">
    <citation type="submission" date="2024-11" db="EMBL/GenBank/DDBJ databases">
        <authorList>
            <person name="Heng Y.C."/>
            <person name="Lim A.C.H."/>
            <person name="Lee J.K.Y."/>
            <person name="Kittelmann S."/>
        </authorList>
    </citation>
    <scope>NUCLEOTIDE SEQUENCE [LARGE SCALE GENOMIC DNA]</scope>
    <source>
        <strain evidence="1 2">WILCCON 0114</strain>
    </source>
</reference>
<dbReference type="EMBL" id="JBJIAA010000014">
    <property type="protein sequence ID" value="MFL0252007.1"/>
    <property type="molecule type" value="Genomic_DNA"/>
</dbReference>
<comment type="caution">
    <text evidence="1">The sequence shown here is derived from an EMBL/GenBank/DDBJ whole genome shotgun (WGS) entry which is preliminary data.</text>
</comment>
<sequence length="63" mass="7430">MIKDKFNYNRKRGMDQALVDLDNHIGSNAGDSRVVFSLFKRRSKKTTSCIYCQIFKLLFVTYF</sequence>
<keyword evidence="2" id="KW-1185">Reference proteome</keyword>
<evidence type="ECO:0000313" key="2">
    <source>
        <dbReference type="Proteomes" id="UP001623592"/>
    </source>
</evidence>
<protein>
    <submittedName>
        <fullName evidence="1">Uncharacterized protein</fullName>
    </submittedName>
</protein>
<name>A0ABW8TJL4_9CLOT</name>
<gene>
    <name evidence="1" type="ORF">ACJDT4_16425</name>
</gene>
<accession>A0ABW8TJL4</accession>
<proteinExistence type="predicted"/>
<organism evidence="1 2">
    <name type="scientific">Clostridium neuense</name>
    <dbReference type="NCBI Taxonomy" id="1728934"/>
    <lineage>
        <taxon>Bacteria</taxon>
        <taxon>Bacillati</taxon>
        <taxon>Bacillota</taxon>
        <taxon>Clostridia</taxon>
        <taxon>Eubacteriales</taxon>
        <taxon>Clostridiaceae</taxon>
        <taxon>Clostridium</taxon>
    </lineage>
</organism>
<evidence type="ECO:0000313" key="1">
    <source>
        <dbReference type="EMBL" id="MFL0252007.1"/>
    </source>
</evidence>
<dbReference type="Proteomes" id="UP001623592">
    <property type="component" value="Unassembled WGS sequence"/>
</dbReference>